<evidence type="ECO:0000256" key="5">
    <source>
        <dbReference type="ARBA" id="ARBA00023186"/>
    </source>
</evidence>
<evidence type="ECO:0000256" key="4">
    <source>
        <dbReference type="ARBA" id="ARBA00022795"/>
    </source>
</evidence>
<keyword evidence="6" id="KW-0282">Flagellum</keyword>
<evidence type="ECO:0000313" key="7">
    <source>
        <dbReference type="Proteomes" id="UP001621714"/>
    </source>
</evidence>
<dbReference type="EMBL" id="JBANFI010000003">
    <property type="protein sequence ID" value="MFK7160453.1"/>
    <property type="molecule type" value="Genomic_DNA"/>
</dbReference>
<organism evidence="6 7">
    <name type="scientific">Marinospirillum alkalitolerans</name>
    <dbReference type="NCBI Taxonomy" id="3123374"/>
    <lineage>
        <taxon>Bacteria</taxon>
        <taxon>Pseudomonadati</taxon>
        <taxon>Pseudomonadota</taxon>
        <taxon>Gammaproteobacteria</taxon>
        <taxon>Oceanospirillales</taxon>
        <taxon>Oceanospirillaceae</taxon>
        <taxon>Marinospirillum</taxon>
    </lineage>
</organism>
<accession>A0ABW8PVY2</accession>
<evidence type="ECO:0000256" key="3">
    <source>
        <dbReference type="ARBA" id="ARBA00022490"/>
    </source>
</evidence>
<dbReference type="RefSeq" id="WP_405338180.1">
    <property type="nucleotide sequence ID" value="NZ_JBANFI010000003.1"/>
</dbReference>
<evidence type="ECO:0000313" key="6">
    <source>
        <dbReference type="EMBL" id="MFK7160453.1"/>
    </source>
</evidence>
<keyword evidence="3" id="KW-0963">Cytoplasm</keyword>
<keyword evidence="7" id="KW-1185">Reference proteome</keyword>
<evidence type="ECO:0000256" key="2">
    <source>
        <dbReference type="ARBA" id="ARBA00008787"/>
    </source>
</evidence>
<dbReference type="PANTHER" id="PTHR34773:SF1">
    <property type="entry name" value="FLAGELLAR SECRETION CHAPERONE FLIS"/>
    <property type="match status" value="1"/>
</dbReference>
<protein>
    <submittedName>
        <fullName evidence="6">Flagellar export chaperone FliS</fullName>
    </submittedName>
</protein>
<keyword evidence="5" id="KW-0143">Chaperone</keyword>
<dbReference type="SUPFAM" id="SSF101116">
    <property type="entry name" value="Flagellar export chaperone FliS"/>
    <property type="match status" value="1"/>
</dbReference>
<comment type="similarity">
    <text evidence="2">Belongs to the FliS family.</text>
</comment>
<proteinExistence type="inferred from homology"/>
<comment type="caution">
    <text evidence="6">The sequence shown here is derived from an EMBL/GenBank/DDBJ whole genome shotgun (WGS) entry which is preliminary data.</text>
</comment>
<gene>
    <name evidence="6" type="ORF">V6U78_05320</name>
</gene>
<keyword evidence="6" id="KW-0969">Cilium</keyword>
<reference evidence="6 7" key="1">
    <citation type="submission" date="2024-02" db="EMBL/GenBank/DDBJ databases">
        <title>Marinospirillum sp. MEB 164 isolated from Lonar lake sediment.</title>
        <authorList>
            <person name="Joshi A."/>
            <person name="Thite S."/>
        </authorList>
    </citation>
    <scope>NUCLEOTIDE SEQUENCE [LARGE SCALE GENOMIC DNA]</scope>
    <source>
        <strain evidence="6 7">MEB164</strain>
    </source>
</reference>
<dbReference type="PANTHER" id="PTHR34773">
    <property type="entry name" value="FLAGELLAR SECRETION CHAPERONE FLIS"/>
    <property type="match status" value="1"/>
</dbReference>
<dbReference type="InterPro" id="IPR036584">
    <property type="entry name" value="FliS_sf"/>
</dbReference>
<dbReference type="InterPro" id="IPR003713">
    <property type="entry name" value="FliS"/>
</dbReference>
<keyword evidence="4" id="KW-1005">Bacterial flagellum biogenesis</keyword>
<sequence length="168" mass="19620">MKMKQPERRTAYLMQRKAQAWAEQVNFNHHLRSVIESADPHELINLLYKGLGQHLEALKGALTRFEPARKTLHSTKALFCVNELRLSLRHELYPQLAENLNLLYEYMTRQIAWMLLQPMHPNFCREALRRLDEIQQLLQPLAASWLRLTEGAKAYRARVDAEGQSSAD</sequence>
<comment type="subcellular location">
    <subcellularLocation>
        <location evidence="1">Cytoplasm</location>
        <location evidence="1">Cytosol</location>
    </subcellularLocation>
</comment>
<name>A0ABW8PVY2_9GAMM</name>
<keyword evidence="6" id="KW-0966">Cell projection</keyword>
<dbReference type="Gene3D" id="1.20.120.340">
    <property type="entry name" value="Flagellar protein FliS"/>
    <property type="match status" value="1"/>
</dbReference>
<evidence type="ECO:0000256" key="1">
    <source>
        <dbReference type="ARBA" id="ARBA00004514"/>
    </source>
</evidence>
<dbReference type="Pfam" id="PF02561">
    <property type="entry name" value="FliS"/>
    <property type="match status" value="1"/>
</dbReference>
<dbReference type="Proteomes" id="UP001621714">
    <property type="component" value="Unassembled WGS sequence"/>
</dbReference>